<dbReference type="Proteomes" id="UP000432350">
    <property type="component" value="Unassembled WGS sequence"/>
</dbReference>
<gene>
    <name evidence="1" type="primary">p</name>
    <name evidence="1" type="ORF">SPHINGO8BC_10047</name>
</gene>
<evidence type="ECO:0000313" key="1">
    <source>
        <dbReference type="EMBL" id="VXC30635.1"/>
    </source>
</evidence>
<evidence type="ECO:0000313" key="2">
    <source>
        <dbReference type="Proteomes" id="UP000432350"/>
    </source>
</evidence>
<dbReference type="Pfam" id="PF13450">
    <property type="entry name" value="NAD_binding_8"/>
    <property type="match status" value="1"/>
</dbReference>
<dbReference type="InterPro" id="IPR036188">
    <property type="entry name" value="FAD/NAD-bd_sf"/>
</dbReference>
<dbReference type="AlphaFoldDB" id="A0A653XKQ2"/>
<dbReference type="PRINTS" id="PR00411">
    <property type="entry name" value="PNDRDTASEI"/>
</dbReference>
<dbReference type="SUPFAM" id="SSF51905">
    <property type="entry name" value="FAD/NAD(P)-binding domain"/>
    <property type="match status" value="1"/>
</dbReference>
<protein>
    <submittedName>
        <fullName evidence="1">Protein p49</fullName>
    </submittedName>
</protein>
<reference evidence="1 2" key="1">
    <citation type="submission" date="2019-10" db="EMBL/GenBank/DDBJ databases">
        <authorList>
            <person name="Karimi E."/>
        </authorList>
    </citation>
    <scope>NUCLEOTIDE SEQUENCE [LARGE SCALE GENOMIC DNA]</scope>
    <source>
        <strain evidence="1">Sphingobacterium sp. 8BC</strain>
    </source>
</reference>
<organism evidence="1 2">
    <name type="scientific">Sphingobacterium multivorum</name>
    <dbReference type="NCBI Taxonomy" id="28454"/>
    <lineage>
        <taxon>Bacteria</taxon>
        <taxon>Pseudomonadati</taxon>
        <taxon>Bacteroidota</taxon>
        <taxon>Sphingobacteriia</taxon>
        <taxon>Sphingobacteriales</taxon>
        <taxon>Sphingobacteriaceae</taxon>
        <taxon>Sphingobacterium</taxon>
    </lineage>
</organism>
<name>A0A653XKQ2_SPHMU</name>
<dbReference type="EMBL" id="CABWMV010000001">
    <property type="protein sequence ID" value="VXC30635.1"/>
    <property type="molecule type" value="Genomic_DNA"/>
</dbReference>
<sequence length="475" mass="52513">MGKYDAIVVGSGPNGLAAGITLQRSGLSTLIIEGSDSIGGGLRTKELTLNGFKHDVCSAIHPMAIASPFFKSLPLMDYGLEFTHATYPLSHPMDNNPTVTLYDDLKKTIDCLEGKDGQNFGRLVEKIIDHWEDYAEAILAPLTFRSNFLKYSGFGLDAIQPATWTAKRFSNLRTKALWAGLAAHSIQPLSNFGTSAIAIILSAIASKSGWPIPVGGSKSIADAMVNYFKHLGGEIQTDIWIEDVNDLPNHKLLFLDLTPRQILRIKGLNFSIGYQSRLKNFRYGMGIFKMDWALSEKTPFKDNSCNQSATVHLGNTFEEIVANEYNTFRGKKVEKPFVLFSQQSTFDKTRAPADRHIGWAYCHVPHGSEIDYSEEIENQIERFAPGFKDTILARHIMRPKELEEYNPNYVGGDINGGIMDLRQLVARPVLGSKPYRTSLKNVYICSSSTPPGGGVHGMCGFHAAICALQDHLGFE</sequence>
<dbReference type="PANTHER" id="PTHR10668">
    <property type="entry name" value="PHYTOENE DEHYDROGENASE"/>
    <property type="match status" value="1"/>
</dbReference>
<dbReference type="PANTHER" id="PTHR10668:SF105">
    <property type="entry name" value="DEHYDROGENASE-RELATED"/>
    <property type="match status" value="1"/>
</dbReference>
<accession>A0A653XKQ2</accession>
<dbReference type="RefSeq" id="WP_312128458.1">
    <property type="nucleotide sequence ID" value="NZ_DAIQJZ010000049.1"/>
</dbReference>
<dbReference type="Gene3D" id="3.50.50.60">
    <property type="entry name" value="FAD/NAD(P)-binding domain"/>
    <property type="match status" value="1"/>
</dbReference>
<proteinExistence type="predicted"/>